<organism evidence="2 3">
    <name type="scientific">Roseimaritima multifibrata</name>
    <dbReference type="NCBI Taxonomy" id="1930274"/>
    <lineage>
        <taxon>Bacteria</taxon>
        <taxon>Pseudomonadati</taxon>
        <taxon>Planctomycetota</taxon>
        <taxon>Planctomycetia</taxon>
        <taxon>Pirellulales</taxon>
        <taxon>Pirellulaceae</taxon>
        <taxon>Roseimaritima</taxon>
    </lineage>
</organism>
<name>A0A517MKG7_9BACT</name>
<dbReference type="PANTHER" id="PTHR30327:SF1">
    <property type="entry name" value="UPF0301 PROTEIN YQGE"/>
    <property type="match status" value="1"/>
</dbReference>
<accession>A0A517MKG7</accession>
<dbReference type="OrthoDB" id="9807486at2"/>
<comment type="similarity">
    <text evidence="1">Belongs to the UPF0301 (AlgH) family.</text>
</comment>
<dbReference type="AlphaFoldDB" id="A0A517MKG7"/>
<dbReference type="SUPFAM" id="SSF143456">
    <property type="entry name" value="VC0467-like"/>
    <property type="match status" value="1"/>
</dbReference>
<dbReference type="RefSeq" id="WP_145353478.1">
    <property type="nucleotide sequence ID" value="NZ_CP036262.1"/>
</dbReference>
<dbReference type="Proteomes" id="UP000320672">
    <property type="component" value="Chromosome"/>
</dbReference>
<dbReference type="Gene3D" id="3.40.1740.10">
    <property type="entry name" value="VC0467-like"/>
    <property type="match status" value="1"/>
</dbReference>
<dbReference type="GO" id="GO:0005829">
    <property type="term" value="C:cytosol"/>
    <property type="evidence" value="ECO:0007669"/>
    <property type="project" value="TreeGrafter"/>
</dbReference>
<evidence type="ECO:0000256" key="1">
    <source>
        <dbReference type="ARBA" id="ARBA00009600"/>
    </source>
</evidence>
<proteinExistence type="inferred from homology"/>
<evidence type="ECO:0000313" key="2">
    <source>
        <dbReference type="EMBL" id="QDS95379.1"/>
    </source>
</evidence>
<evidence type="ECO:0000313" key="3">
    <source>
        <dbReference type="Proteomes" id="UP000320672"/>
    </source>
</evidence>
<gene>
    <name evidence="2" type="ORF">FF011L_41750</name>
</gene>
<sequence>MSPSEGGFLIASPYLSDPHFFRTVVYILRHDSEGTFGVVINRPGDLDLDGAFAESLGHSPRRTDSVYWGGPVEGPLLAIHNLSGLGEPCSADSGPPEDASVWFTSDEDQLRLLADRQDQQVRFIAGCSGWSAGQLEAELRVGGWLVANADQADLFGDSGPLWETLIRKQGREVLGDLVPSSQADFDPSLN</sequence>
<dbReference type="EMBL" id="CP036262">
    <property type="protein sequence ID" value="QDS95379.1"/>
    <property type="molecule type" value="Genomic_DNA"/>
</dbReference>
<dbReference type="KEGG" id="rml:FF011L_41750"/>
<protein>
    <submittedName>
        <fullName evidence="2">Uncharacterized protein</fullName>
    </submittedName>
</protein>
<dbReference type="PANTHER" id="PTHR30327">
    <property type="entry name" value="UNCHARACTERIZED PROTEIN YQGE"/>
    <property type="match status" value="1"/>
</dbReference>
<dbReference type="Pfam" id="PF02622">
    <property type="entry name" value="DUF179"/>
    <property type="match status" value="1"/>
</dbReference>
<reference evidence="2 3" key="1">
    <citation type="submission" date="2019-02" db="EMBL/GenBank/DDBJ databases">
        <title>Deep-cultivation of Planctomycetes and their phenomic and genomic characterization uncovers novel biology.</title>
        <authorList>
            <person name="Wiegand S."/>
            <person name="Jogler M."/>
            <person name="Boedeker C."/>
            <person name="Pinto D."/>
            <person name="Vollmers J."/>
            <person name="Rivas-Marin E."/>
            <person name="Kohn T."/>
            <person name="Peeters S.H."/>
            <person name="Heuer A."/>
            <person name="Rast P."/>
            <person name="Oberbeckmann S."/>
            <person name="Bunk B."/>
            <person name="Jeske O."/>
            <person name="Meyerdierks A."/>
            <person name="Storesund J.E."/>
            <person name="Kallscheuer N."/>
            <person name="Luecker S."/>
            <person name="Lage O.M."/>
            <person name="Pohl T."/>
            <person name="Merkel B.J."/>
            <person name="Hornburger P."/>
            <person name="Mueller R.-W."/>
            <person name="Bruemmer F."/>
            <person name="Labrenz M."/>
            <person name="Spormann A.M."/>
            <person name="Op den Camp H."/>
            <person name="Overmann J."/>
            <person name="Amann R."/>
            <person name="Jetten M.S.M."/>
            <person name="Mascher T."/>
            <person name="Medema M.H."/>
            <person name="Devos D.P."/>
            <person name="Kaster A.-K."/>
            <person name="Ovreas L."/>
            <person name="Rohde M."/>
            <person name="Galperin M.Y."/>
            <person name="Jogler C."/>
        </authorList>
    </citation>
    <scope>NUCLEOTIDE SEQUENCE [LARGE SCALE GENOMIC DNA]</scope>
    <source>
        <strain evidence="2 3">FF011L</strain>
    </source>
</reference>
<keyword evidence="3" id="KW-1185">Reference proteome</keyword>
<dbReference type="InterPro" id="IPR003774">
    <property type="entry name" value="AlgH-like"/>
</dbReference>